<name>A0A6A6SNK6_9PLEO</name>
<keyword evidence="1" id="KW-0732">Signal</keyword>
<feature type="chain" id="PRO_5025662858" description="AA1-like domain-containing protein" evidence="1">
    <location>
        <begin position="18"/>
        <end position="146"/>
    </location>
</feature>
<sequence>MKLSIIGFVALVALAVANPITPVPSNPLMRREKQETGIYNVHFHIRFNETPLTDVWCSMSATLHPMTSISKGYAQERPLTSLRMGLNVDCISIATGYHGTDVFLAETRFDREERLKGTIPGACRWVDWGDEVSVEFIDVVVGSSAF</sequence>
<gene>
    <name evidence="2" type="ORF">K491DRAFT_685263</name>
</gene>
<keyword evidence="3" id="KW-1185">Reference proteome</keyword>
<dbReference type="AlphaFoldDB" id="A0A6A6SNK6"/>
<dbReference type="Proteomes" id="UP000799324">
    <property type="component" value="Unassembled WGS sequence"/>
</dbReference>
<evidence type="ECO:0000313" key="2">
    <source>
        <dbReference type="EMBL" id="KAF2647764.1"/>
    </source>
</evidence>
<evidence type="ECO:0008006" key="4">
    <source>
        <dbReference type="Google" id="ProtNLM"/>
    </source>
</evidence>
<dbReference type="EMBL" id="MU004585">
    <property type="protein sequence ID" value="KAF2647764.1"/>
    <property type="molecule type" value="Genomic_DNA"/>
</dbReference>
<feature type="signal peptide" evidence="1">
    <location>
        <begin position="1"/>
        <end position="17"/>
    </location>
</feature>
<evidence type="ECO:0000313" key="3">
    <source>
        <dbReference type="Proteomes" id="UP000799324"/>
    </source>
</evidence>
<organism evidence="2 3">
    <name type="scientific">Lophiostoma macrostomum CBS 122681</name>
    <dbReference type="NCBI Taxonomy" id="1314788"/>
    <lineage>
        <taxon>Eukaryota</taxon>
        <taxon>Fungi</taxon>
        <taxon>Dikarya</taxon>
        <taxon>Ascomycota</taxon>
        <taxon>Pezizomycotina</taxon>
        <taxon>Dothideomycetes</taxon>
        <taxon>Pleosporomycetidae</taxon>
        <taxon>Pleosporales</taxon>
        <taxon>Lophiostomataceae</taxon>
        <taxon>Lophiostoma</taxon>
    </lineage>
</organism>
<evidence type="ECO:0000256" key="1">
    <source>
        <dbReference type="SAM" id="SignalP"/>
    </source>
</evidence>
<proteinExistence type="predicted"/>
<reference evidence="2" key="1">
    <citation type="journal article" date="2020" name="Stud. Mycol.">
        <title>101 Dothideomycetes genomes: a test case for predicting lifestyles and emergence of pathogens.</title>
        <authorList>
            <person name="Haridas S."/>
            <person name="Albert R."/>
            <person name="Binder M."/>
            <person name="Bloem J."/>
            <person name="Labutti K."/>
            <person name="Salamov A."/>
            <person name="Andreopoulos B."/>
            <person name="Baker S."/>
            <person name="Barry K."/>
            <person name="Bills G."/>
            <person name="Bluhm B."/>
            <person name="Cannon C."/>
            <person name="Castanera R."/>
            <person name="Culley D."/>
            <person name="Daum C."/>
            <person name="Ezra D."/>
            <person name="Gonzalez J."/>
            <person name="Henrissat B."/>
            <person name="Kuo A."/>
            <person name="Liang C."/>
            <person name="Lipzen A."/>
            <person name="Lutzoni F."/>
            <person name="Magnuson J."/>
            <person name="Mondo S."/>
            <person name="Nolan M."/>
            <person name="Ohm R."/>
            <person name="Pangilinan J."/>
            <person name="Park H.-J."/>
            <person name="Ramirez L."/>
            <person name="Alfaro M."/>
            <person name="Sun H."/>
            <person name="Tritt A."/>
            <person name="Yoshinaga Y."/>
            <person name="Zwiers L.-H."/>
            <person name="Turgeon B."/>
            <person name="Goodwin S."/>
            <person name="Spatafora J."/>
            <person name="Crous P."/>
            <person name="Grigoriev I."/>
        </authorList>
    </citation>
    <scope>NUCLEOTIDE SEQUENCE</scope>
    <source>
        <strain evidence="2">CBS 122681</strain>
    </source>
</reference>
<accession>A0A6A6SNK6</accession>
<protein>
    <recommendedName>
        <fullName evidence="4">AA1-like domain-containing protein</fullName>
    </recommendedName>
</protein>